<dbReference type="AlphaFoldDB" id="A0A8D7EZJ3"/>
<feature type="region of interest" description="Disordered" evidence="1">
    <location>
        <begin position="312"/>
        <end position="335"/>
    </location>
</feature>
<proteinExistence type="predicted"/>
<accession>A0A8D7EZJ3</accession>
<gene>
    <name evidence="2" type="ORF">GSMUA_236000.1</name>
</gene>
<evidence type="ECO:0000256" key="1">
    <source>
        <dbReference type="SAM" id="MobiDB-lite"/>
    </source>
</evidence>
<sequence length="335" mass="34298">LRGEVVELVAAPSDLPLPAGLHPEHAELLHGVAEVLEEGGLVGGVELHDGLRPRVRRQRGVGGQQPQPPQQVLVVQVVELARRHHVVEGGDGRVLDVVGARLLQRLRELWVQRRVVGIPRAAVEAVDPRGELVAVGKADGVGAAEGDHLLHGELSLGEDGDELVYSHVGGGEVAHDGGGGGREGVLAAEADVEERPSQHGDQVAGGECENVGAGDDAGALELESGLGADDGVKGVPGEGDVVVGVALSPVEGVGGDQQGGITAADETVMEEEAEGACGGGGGGDLLAGHHVRHDLLRLGAPLLVVRGAELRGHRAGEAKHRDQDSDPGSRETARH</sequence>
<protein>
    <submittedName>
        <fullName evidence="2">(wild Malaysian banana) hypothetical protein</fullName>
    </submittedName>
</protein>
<name>A0A8D7EZJ3_MUSAM</name>
<organism evidence="2">
    <name type="scientific">Musa acuminata subsp. malaccensis</name>
    <name type="common">Wild banana</name>
    <name type="synonym">Musa malaccensis</name>
    <dbReference type="NCBI Taxonomy" id="214687"/>
    <lineage>
        <taxon>Eukaryota</taxon>
        <taxon>Viridiplantae</taxon>
        <taxon>Streptophyta</taxon>
        <taxon>Embryophyta</taxon>
        <taxon>Tracheophyta</taxon>
        <taxon>Spermatophyta</taxon>
        <taxon>Magnoliopsida</taxon>
        <taxon>Liliopsida</taxon>
        <taxon>Zingiberales</taxon>
        <taxon>Musaceae</taxon>
        <taxon>Musa</taxon>
    </lineage>
</organism>
<reference evidence="2" key="1">
    <citation type="submission" date="2021-03" db="EMBL/GenBank/DDBJ databases">
        <authorList>
            <consortium name="Genoscope - CEA"/>
            <person name="William W."/>
        </authorList>
    </citation>
    <scope>NUCLEOTIDE SEQUENCE</scope>
    <source>
        <strain evidence="2">Doubled-haploid Pahang</strain>
    </source>
</reference>
<evidence type="ECO:0000313" key="2">
    <source>
        <dbReference type="EMBL" id="CAG1835501.1"/>
    </source>
</evidence>
<dbReference type="EMBL" id="HG996474">
    <property type="protein sequence ID" value="CAG1835501.1"/>
    <property type="molecule type" value="Genomic_DNA"/>
</dbReference>
<feature type="non-terminal residue" evidence="2">
    <location>
        <position position="335"/>
    </location>
</feature>
<feature type="non-terminal residue" evidence="2">
    <location>
        <position position="1"/>
    </location>
</feature>